<dbReference type="GO" id="GO:0015036">
    <property type="term" value="F:disulfide oxidoreductase activity"/>
    <property type="evidence" value="ECO:0007669"/>
    <property type="project" value="UniProtKB-ARBA"/>
</dbReference>
<keyword evidence="4" id="KW-0676">Redox-active center</keyword>
<dbReference type="InterPro" id="IPR036249">
    <property type="entry name" value="Thioredoxin-like_sf"/>
</dbReference>
<organism evidence="6 7">
    <name type="scientific">Marinospirillum celere</name>
    <dbReference type="NCBI Taxonomy" id="1122252"/>
    <lineage>
        <taxon>Bacteria</taxon>
        <taxon>Pseudomonadati</taxon>
        <taxon>Pseudomonadota</taxon>
        <taxon>Gammaproteobacteria</taxon>
        <taxon>Oceanospirillales</taxon>
        <taxon>Oceanospirillaceae</taxon>
        <taxon>Marinospirillum</taxon>
    </lineage>
</organism>
<proteinExistence type="predicted"/>
<dbReference type="PROSITE" id="PS00194">
    <property type="entry name" value="THIOREDOXIN_1"/>
    <property type="match status" value="1"/>
</dbReference>
<evidence type="ECO:0000313" key="7">
    <source>
        <dbReference type="Proteomes" id="UP000199058"/>
    </source>
</evidence>
<dbReference type="Pfam" id="PF00578">
    <property type="entry name" value="AhpC-TSA"/>
    <property type="match status" value="1"/>
</dbReference>
<evidence type="ECO:0000313" key="6">
    <source>
        <dbReference type="EMBL" id="SFC19666.1"/>
    </source>
</evidence>
<dbReference type="CDD" id="cd02966">
    <property type="entry name" value="TlpA_like_family"/>
    <property type="match status" value="1"/>
</dbReference>
<protein>
    <submittedName>
        <fullName evidence="6">Thiol-disulfide isomerase or thioredoxin</fullName>
    </submittedName>
</protein>
<comment type="subcellular location">
    <subcellularLocation>
        <location evidence="1">Cell envelope</location>
    </subcellularLocation>
</comment>
<reference evidence="6 7" key="1">
    <citation type="submission" date="2016-10" db="EMBL/GenBank/DDBJ databases">
        <authorList>
            <person name="de Groot N.N."/>
        </authorList>
    </citation>
    <scope>NUCLEOTIDE SEQUENCE [LARGE SCALE GENOMIC DNA]</scope>
    <source>
        <strain evidence="6 7">DSM 18438</strain>
    </source>
</reference>
<dbReference type="GO" id="GO:0016853">
    <property type="term" value="F:isomerase activity"/>
    <property type="evidence" value="ECO:0007669"/>
    <property type="project" value="UniProtKB-KW"/>
</dbReference>
<dbReference type="Proteomes" id="UP000199058">
    <property type="component" value="Unassembled WGS sequence"/>
</dbReference>
<dbReference type="InterPro" id="IPR013766">
    <property type="entry name" value="Thioredoxin_domain"/>
</dbReference>
<sequence length="174" mass="19549">MKKRPTLLITLLSLAFVVGALLVAFQVINAQQRALPEVSFQTLQGEGRQLESFRGEPFLVNVWATWCPPCVREMPLLADLDASHEELQVVLVNHGETPERIEDFLEEMGLNLQHLLLDPRGELVAHSGHRGLPVTYFYNAQGHLVATQSGEVTREDLADLLPRMGVNFYPERLP</sequence>
<dbReference type="PROSITE" id="PS51352">
    <property type="entry name" value="THIOREDOXIN_2"/>
    <property type="match status" value="1"/>
</dbReference>
<dbReference type="GO" id="GO:0016209">
    <property type="term" value="F:antioxidant activity"/>
    <property type="evidence" value="ECO:0007669"/>
    <property type="project" value="InterPro"/>
</dbReference>
<keyword evidence="3" id="KW-1015">Disulfide bond</keyword>
<evidence type="ECO:0000256" key="1">
    <source>
        <dbReference type="ARBA" id="ARBA00004196"/>
    </source>
</evidence>
<dbReference type="PANTHER" id="PTHR42852">
    <property type="entry name" value="THIOL:DISULFIDE INTERCHANGE PROTEIN DSBE"/>
    <property type="match status" value="1"/>
</dbReference>
<dbReference type="InterPro" id="IPR017937">
    <property type="entry name" value="Thioredoxin_CS"/>
</dbReference>
<dbReference type="SUPFAM" id="SSF52833">
    <property type="entry name" value="Thioredoxin-like"/>
    <property type="match status" value="1"/>
</dbReference>
<dbReference type="PANTHER" id="PTHR42852:SF6">
    <property type="entry name" value="THIOL:DISULFIDE INTERCHANGE PROTEIN DSBE"/>
    <property type="match status" value="1"/>
</dbReference>
<dbReference type="GO" id="GO:0017004">
    <property type="term" value="P:cytochrome complex assembly"/>
    <property type="evidence" value="ECO:0007669"/>
    <property type="project" value="UniProtKB-KW"/>
</dbReference>
<dbReference type="Gene3D" id="3.40.30.10">
    <property type="entry name" value="Glutaredoxin"/>
    <property type="match status" value="1"/>
</dbReference>
<gene>
    <name evidence="6" type="ORF">SAMN05660443_1840</name>
</gene>
<evidence type="ECO:0000256" key="3">
    <source>
        <dbReference type="ARBA" id="ARBA00023157"/>
    </source>
</evidence>
<dbReference type="RefSeq" id="WP_091962391.1">
    <property type="nucleotide sequence ID" value="NZ_FOLH01000003.1"/>
</dbReference>
<keyword evidence="6" id="KW-0413">Isomerase</keyword>
<dbReference type="EMBL" id="FOLH01000003">
    <property type="protein sequence ID" value="SFC19666.1"/>
    <property type="molecule type" value="Genomic_DNA"/>
</dbReference>
<keyword evidence="2" id="KW-0201">Cytochrome c-type biogenesis</keyword>
<accession>A0A1I1H7C0</accession>
<dbReference type="AlphaFoldDB" id="A0A1I1H7C0"/>
<name>A0A1I1H7C0_9GAMM</name>
<dbReference type="InterPro" id="IPR050553">
    <property type="entry name" value="Thioredoxin_ResA/DsbE_sf"/>
</dbReference>
<evidence type="ECO:0000256" key="2">
    <source>
        <dbReference type="ARBA" id="ARBA00022748"/>
    </source>
</evidence>
<dbReference type="STRING" id="1122252.SAMN05660443_1840"/>
<dbReference type="OrthoDB" id="9799347at2"/>
<dbReference type="InterPro" id="IPR000866">
    <property type="entry name" value="AhpC/TSA"/>
</dbReference>
<feature type="domain" description="Thioredoxin" evidence="5">
    <location>
        <begin position="29"/>
        <end position="166"/>
    </location>
</feature>
<evidence type="ECO:0000259" key="5">
    <source>
        <dbReference type="PROSITE" id="PS51352"/>
    </source>
</evidence>
<keyword evidence="7" id="KW-1185">Reference proteome</keyword>
<dbReference type="GO" id="GO:0030313">
    <property type="term" value="C:cell envelope"/>
    <property type="evidence" value="ECO:0007669"/>
    <property type="project" value="UniProtKB-SubCell"/>
</dbReference>
<evidence type="ECO:0000256" key="4">
    <source>
        <dbReference type="ARBA" id="ARBA00023284"/>
    </source>
</evidence>